<evidence type="ECO:0000313" key="4">
    <source>
        <dbReference type="Proteomes" id="UP000186657"/>
    </source>
</evidence>
<proteinExistence type="predicted"/>
<protein>
    <submittedName>
        <fullName evidence="3">Oxidoreductase</fullName>
    </submittedName>
</protein>
<name>A0A1U7N8B0_9CYAN</name>
<dbReference type="Gene3D" id="3.40.50.720">
    <property type="entry name" value="NAD(P)-binding Rossmann-like Domain"/>
    <property type="match status" value="1"/>
</dbReference>
<dbReference type="Pfam" id="PF01408">
    <property type="entry name" value="GFO_IDH_MocA"/>
    <property type="match status" value="1"/>
</dbReference>
<dbReference type="AlphaFoldDB" id="A0A1U7N8B0"/>
<evidence type="ECO:0000313" key="3">
    <source>
        <dbReference type="EMBL" id="OLT62181.1"/>
    </source>
</evidence>
<dbReference type="Proteomes" id="UP000186657">
    <property type="component" value="Unassembled WGS sequence"/>
</dbReference>
<evidence type="ECO:0000256" key="1">
    <source>
        <dbReference type="SAM" id="MobiDB-lite"/>
    </source>
</evidence>
<feature type="compositionally biased region" description="Polar residues" evidence="1">
    <location>
        <begin position="223"/>
        <end position="237"/>
    </location>
</feature>
<dbReference type="EMBL" id="MKZS01000001">
    <property type="protein sequence ID" value="OLT62181.1"/>
    <property type="molecule type" value="Genomic_DNA"/>
</dbReference>
<dbReference type="RefSeq" id="WP_075903930.1">
    <property type="nucleotide sequence ID" value="NZ_MKZS01000001.1"/>
</dbReference>
<comment type="caution">
    <text evidence="3">The sequence shown here is derived from an EMBL/GenBank/DDBJ whole genome shotgun (WGS) entry which is preliminary data.</text>
</comment>
<dbReference type="GO" id="GO:0000166">
    <property type="term" value="F:nucleotide binding"/>
    <property type="evidence" value="ECO:0007669"/>
    <property type="project" value="InterPro"/>
</dbReference>
<dbReference type="InterPro" id="IPR036291">
    <property type="entry name" value="NAD(P)-bd_dom_sf"/>
</dbReference>
<dbReference type="SUPFAM" id="SSF55347">
    <property type="entry name" value="Glyceraldehyde-3-phosphate dehydrogenase-like, C-terminal domain"/>
    <property type="match status" value="1"/>
</dbReference>
<dbReference type="PANTHER" id="PTHR43377">
    <property type="entry name" value="BILIVERDIN REDUCTASE A"/>
    <property type="match status" value="1"/>
</dbReference>
<keyword evidence="4" id="KW-1185">Reference proteome</keyword>
<feature type="compositionally biased region" description="Pro residues" evidence="1">
    <location>
        <begin position="248"/>
        <end position="264"/>
    </location>
</feature>
<feature type="region of interest" description="Disordered" evidence="1">
    <location>
        <begin position="223"/>
        <end position="271"/>
    </location>
</feature>
<organism evidence="3 4">
    <name type="scientific">Moorena bouillonii PNG</name>
    <dbReference type="NCBI Taxonomy" id="568701"/>
    <lineage>
        <taxon>Bacteria</taxon>
        <taxon>Bacillati</taxon>
        <taxon>Cyanobacteriota</taxon>
        <taxon>Cyanophyceae</taxon>
        <taxon>Coleofasciculales</taxon>
        <taxon>Coleofasciculaceae</taxon>
        <taxon>Moorena</taxon>
    </lineage>
</organism>
<dbReference type="PANTHER" id="PTHR43377:SF6">
    <property type="entry name" value="GFO_IDH_MOCA-LIKE OXIDOREDUCTASE N-TERMINAL DOMAIN-CONTAINING PROTEIN"/>
    <property type="match status" value="1"/>
</dbReference>
<dbReference type="SUPFAM" id="SSF51735">
    <property type="entry name" value="NAD(P)-binding Rossmann-fold domains"/>
    <property type="match status" value="1"/>
</dbReference>
<dbReference type="InterPro" id="IPR051450">
    <property type="entry name" value="Gfo/Idh/MocA_Oxidoreductases"/>
</dbReference>
<sequence>MKETGVAILGAGRWGKHLVRNFLTHPDACLVAVVDPYPETLAAIKDKYNLAPEVRLATDWESIRDLPTIEAVVIATPAVTHYTLIKDALQQGKHVLAEKPLTLDVAECLELCHLAQEKQRQLMVDHTYLFHPAVKRAQEVVNSECLGDLRYGYAARTNLGPVRQDVDSLWDLAIHDIAIFNHCLGQLPVQVQATGRVWLQFQKEFQVSHLPVKTEFQVNQLPVESSEDNQGCSQSLTPQQPDNLQPPNLQPPNLQPPNLQPPNLQPANFQPSTPQGLADLVQVTLTYPTGFQAFIHLCWLNPDKQRRLGIVGTQGTLIFDEMVAQAPLTIQHGYFEQNGEYFIPGGQHREVLDLESLEPLYSVCDRFLNSVRLSQPSSISSGWVGAQLVHILSCLSQSLHQGGVPVTVPQLPE</sequence>
<dbReference type="InterPro" id="IPR000683">
    <property type="entry name" value="Gfo/Idh/MocA-like_OxRdtase_N"/>
</dbReference>
<feature type="compositionally biased region" description="Low complexity" evidence="1">
    <location>
        <begin position="238"/>
        <end position="247"/>
    </location>
</feature>
<feature type="domain" description="Gfo/Idh/MocA-like oxidoreductase N-terminal" evidence="2">
    <location>
        <begin position="6"/>
        <end position="126"/>
    </location>
</feature>
<accession>A0A1U7N8B0</accession>
<evidence type="ECO:0000259" key="2">
    <source>
        <dbReference type="Pfam" id="PF01408"/>
    </source>
</evidence>
<dbReference type="Gene3D" id="3.30.360.10">
    <property type="entry name" value="Dihydrodipicolinate Reductase, domain 2"/>
    <property type="match status" value="2"/>
</dbReference>
<gene>
    <name evidence="3" type="ORF">BJP37_27335</name>
</gene>
<reference evidence="3 4" key="1">
    <citation type="submission" date="2016-10" db="EMBL/GenBank/DDBJ databases">
        <title>Comparative genomics uncovers the prolific and rare metabolic potential of the cyanobacterial genus Moorea.</title>
        <authorList>
            <person name="Leao T."/>
            <person name="Castelao G."/>
            <person name="Korobeynikov A."/>
            <person name="Monroe E.A."/>
            <person name="Podell S."/>
            <person name="Glukhov E."/>
            <person name="Allen E."/>
            <person name="Gerwick W.H."/>
            <person name="Gerwick L."/>
        </authorList>
    </citation>
    <scope>NUCLEOTIDE SEQUENCE [LARGE SCALE GENOMIC DNA]</scope>
    <source>
        <strain evidence="3 4">PNG5-198</strain>
    </source>
</reference>